<dbReference type="Proteomes" id="UP000557193">
    <property type="component" value="Unassembled WGS sequence"/>
</dbReference>
<evidence type="ECO:0000256" key="5">
    <source>
        <dbReference type="ARBA" id="ARBA00022475"/>
    </source>
</evidence>
<comment type="catalytic activity">
    <reaction evidence="9">
        <text>2 GTP = 3',3'-c-di-GMP + 2 diphosphate</text>
        <dbReference type="Rhea" id="RHEA:24898"/>
        <dbReference type="ChEBI" id="CHEBI:33019"/>
        <dbReference type="ChEBI" id="CHEBI:37565"/>
        <dbReference type="ChEBI" id="CHEBI:58805"/>
        <dbReference type="EC" id="2.7.7.65"/>
    </reaction>
</comment>
<dbReference type="NCBIfam" id="TIGR00254">
    <property type="entry name" value="GGDEF"/>
    <property type="match status" value="1"/>
</dbReference>
<dbReference type="GO" id="GO:0052621">
    <property type="term" value="F:diguanylate cyclase activity"/>
    <property type="evidence" value="ECO:0007669"/>
    <property type="project" value="UniProtKB-EC"/>
</dbReference>
<dbReference type="SUPFAM" id="SSF55073">
    <property type="entry name" value="Nucleotide cyclase"/>
    <property type="match status" value="1"/>
</dbReference>
<organism evidence="11 12">
    <name type="scientific">Pseudomonas fluvialis</name>
    <dbReference type="NCBI Taxonomy" id="1793966"/>
    <lineage>
        <taxon>Bacteria</taxon>
        <taxon>Pseudomonadati</taxon>
        <taxon>Pseudomonadota</taxon>
        <taxon>Gammaproteobacteria</taxon>
        <taxon>Pseudomonadales</taxon>
        <taxon>Pseudomonadaceae</taxon>
        <taxon>Pseudomonas</taxon>
    </lineage>
</organism>
<comment type="caution">
    <text evidence="11">The sequence shown here is derived from an EMBL/GenBank/DDBJ whole genome shotgun (WGS) entry which is preliminary data.</text>
</comment>
<dbReference type="EMBL" id="JACHLL010000005">
    <property type="protein sequence ID" value="MBB6342599.1"/>
    <property type="molecule type" value="Genomic_DNA"/>
</dbReference>
<evidence type="ECO:0000256" key="6">
    <source>
        <dbReference type="ARBA" id="ARBA00022692"/>
    </source>
</evidence>
<comment type="subcellular location">
    <subcellularLocation>
        <location evidence="2">Cell inner membrane</location>
    </subcellularLocation>
    <subcellularLocation>
        <location evidence="3">Cell membrane</location>
        <topology evidence="3">Multi-pass membrane protein</topology>
    </subcellularLocation>
</comment>
<sequence>MAKIDLRRLILLLALSTGVVTFVNGLYASYLTQRDLLMSQALVANRVYAAKQALNTDNFIHSAQTHLAFSAQKLSHRTLQSERLREEVDRLRLQSNDFNSVFIVSSDGRVLATSPEGLGLVGVKLETEGARAILSKRAPVITDPYLGSTKHLLIVMSQPIFRPDGEYQGYVGAAIYLQERNILKALLDEDYRNDGSYAYVVDKRGQLIYHPEASRIGETVIANLAVQELINGREGAQRLVNLKGVDMLTGYAIMKSTGWGIVAQTPTASTLAVLDQLMLDTLLQTIPLSVLTLLGIWWLSHWISHPLKRLAQNVQAWEEPEAVERLRAIKTWYFEADHLKSAIIQGLSLLQQRMGKLNRDSLTDPLTGLNNRRGLRLALDTLLSAGKGFSVITLDIDHFKEVNDLYGHDVGDSVLKFLAEQMQACFRSDDVLCRSGGEEFVVLLPDLALTAAHKIAERLRLNMASQPSPSGQIVTISIGVAYMPAGDLSVEPVLKQSDAALYQAKCSGRNCVISAANMST</sequence>
<dbReference type="AlphaFoldDB" id="A0A7X0BX02"/>
<proteinExistence type="predicted"/>
<keyword evidence="6" id="KW-0812">Transmembrane</keyword>
<dbReference type="Gene3D" id="3.30.450.20">
    <property type="entry name" value="PAS domain"/>
    <property type="match status" value="1"/>
</dbReference>
<evidence type="ECO:0000259" key="10">
    <source>
        <dbReference type="PROSITE" id="PS50887"/>
    </source>
</evidence>
<dbReference type="CDD" id="cd01949">
    <property type="entry name" value="GGDEF"/>
    <property type="match status" value="1"/>
</dbReference>
<keyword evidence="8" id="KW-0472">Membrane</keyword>
<comment type="cofactor">
    <cofactor evidence="1">
        <name>Mg(2+)</name>
        <dbReference type="ChEBI" id="CHEBI:18420"/>
    </cofactor>
</comment>
<evidence type="ECO:0000256" key="3">
    <source>
        <dbReference type="ARBA" id="ARBA00004651"/>
    </source>
</evidence>
<dbReference type="Pfam" id="PF02743">
    <property type="entry name" value="dCache_1"/>
    <property type="match status" value="1"/>
</dbReference>
<evidence type="ECO:0000256" key="1">
    <source>
        <dbReference type="ARBA" id="ARBA00001946"/>
    </source>
</evidence>
<dbReference type="InterPro" id="IPR000160">
    <property type="entry name" value="GGDEF_dom"/>
</dbReference>
<dbReference type="SMART" id="SM00267">
    <property type="entry name" value="GGDEF"/>
    <property type="match status" value="1"/>
</dbReference>
<dbReference type="PROSITE" id="PS50887">
    <property type="entry name" value="GGDEF"/>
    <property type="match status" value="1"/>
</dbReference>
<evidence type="ECO:0000256" key="8">
    <source>
        <dbReference type="ARBA" id="ARBA00023136"/>
    </source>
</evidence>
<protein>
    <recommendedName>
        <fullName evidence="4">diguanylate cyclase</fullName>
        <ecNumber evidence="4">2.7.7.65</ecNumber>
    </recommendedName>
</protein>
<dbReference type="InterPro" id="IPR050469">
    <property type="entry name" value="Diguanylate_Cyclase"/>
</dbReference>
<keyword evidence="12" id="KW-1185">Reference proteome</keyword>
<evidence type="ECO:0000256" key="4">
    <source>
        <dbReference type="ARBA" id="ARBA00012528"/>
    </source>
</evidence>
<dbReference type="PANTHER" id="PTHR45138">
    <property type="entry name" value="REGULATORY COMPONENTS OF SENSORY TRANSDUCTION SYSTEM"/>
    <property type="match status" value="1"/>
</dbReference>
<evidence type="ECO:0000256" key="9">
    <source>
        <dbReference type="ARBA" id="ARBA00034247"/>
    </source>
</evidence>
<reference evidence="11 12" key="1">
    <citation type="submission" date="2020-08" db="EMBL/GenBank/DDBJ databases">
        <title>Functional genomics of gut bacteria from endangered species of beetles.</title>
        <authorList>
            <person name="Carlos-Shanley C."/>
        </authorList>
    </citation>
    <scope>NUCLEOTIDE SEQUENCE [LARGE SCALE GENOMIC DNA]</scope>
    <source>
        <strain evidence="11 12">S00202</strain>
    </source>
</reference>
<dbReference type="Gene3D" id="3.30.70.270">
    <property type="match status" value="1"/>
</dbReference>
<evidence type="ECO:0000313" key="11">
    <source>
        <dbReference type="EMBL" id="MBB6342599.1"/>
    </source>
</evidence>
<evidence type="ECO:0000256" key="7">
    <source>
        <dbReference type="ARBA" id="ARBA00022989"/>
    </source>
</evidence>
<gene>
    <name evidence="11" type="ORF">HNP49_002781</name>
</gene>
<dbReference type="Pfam" id="PF00990">
    <property type="entry name" value="GGDEF"/>
    <property type="match status" value="1"/>
</dbReference>
<dbReference type="PANTHER" id="PTHR45138:SF9">
    <property type="entry name" value="DIGUANYLATE CYCLASE DGCM-RELATED"/>
    <property type="match status" value="1"/>
</dbReference>
<dbReference type="CDD" id="cd18773">
    <property type="entry name" value="PDC1_HK_sensor"/>
    <property type="match status" value="1"/>
</dbReference>
<dbReference type="GO" id="GO:0043709">
    <property type="term" value="P:cell adhesion involved in single-species biofilm formation"/>
    <property type="evidence" value="ECO:0007669"/>
    <property type="project" value="TreeGrafter"/>
</dbReference>
<name>A0A7X0BX02_9PSED</name>
<dbReference type="SUPFAM" id="SSF103190">
    <property type="entry name" value="Sensory domain-like"/>
    <property type="match status" value="1"/>
</dbReference>
<evidence type="ECO:0000256" key="2">
    <source>
        <dbReference type="ARBA" id="ARBA00004533"/>
    </source>
</evidence>
<accession>A0A7X0BX02</accession>
<dbReference type="InterPro" id="IPR043128">
    <property type="entry name" value="Rev_trsase/Diguanyl_cyclase"/>
</dbReference>
<keyword evidence="7" id="KW-1133">Transmembrane helix</keyword>
<dbReference type="InterPro" id="IPR029151">
    <property type="entry name" value="Sensor-like_sf"/>
</dbReference>
<dbReference type="InterPro" id="IPR029787">
    <property type="entry name" value="Nucleotide_cyclase"/>
</dbReference>
<evidence type="ECO:0000313" key="12">
    <source>
        <dbReference type="Proteomes" id="UP000557193"/>
    </source>
</evidence>
<dbReference type="FunFam" id="3.30.70.270:FF:000001">
    <property type="entry name" value="Diguanylate cyclase domain protein"/>
    <property type="match status" value="1"/>
</dbReference>
<dbReference type="RefSeq" id="WP_184684231.1">
    <property type="nucleotide sequence ID" value="NZ_JACHLL010000005.1"/>
</dbReference>
<dbReference type="CDD" id="cd12912">
    <property type="entry name" value="PDC2_MCP_like"/>
    <property type="match status" value="1"/>
</dbReference>
<feature type="domain" description="GGDEF" evidence="10">
    <location>
        <begin position="387"/>
        <end position="517"/>
    </location>
</feature>
<dbReference type="EC" id="2.7.7.65" evidence="4"/>
<dbReference type="GO" id="GO:0005886">
    <property type="term" value="C:plasma membrane"/>
    <property type="evidence" value="ECO:0007669"/>
    <property type="project" value="UniProtKB-SubCell"/>
</dbReference>
<keyword evidence="5" id="KW-1003">Cell membrane</keyword>
<dbReference type="InterPro" id="IPR033479">
    <property type="entry name" value="dCache_1"/>
</dbReference>
<dbReference type="GO" id="GO:1902201">
    <property type="term" value="P:negative regulation of bacterial-type flagellum-dependent cell motility"/>
    <property type="evidence" value="ECO:0007669"/>
    <property type="project" value="TreeGrafter"/>
</dbReference>